<dbReference type="Gene3D" id="3.40.50.1820">
    <property type="entry name" value="alpha/beta hydrolase"/>
    <property type="match status" value="1"/>
</dbReference>
<accession>A0A1L3LXA7</accession>
<evidence type="ECO:0000313" key="2">
    <source>
        <dbReference type="Proteomes" id="UP000182306"/>
    </source>
</evidence>
<gene>
    <name evidence="1" type="ORF">SAMCFNEI73_pC1002</name>
</gene>
<dbReference type="InterPro" id="IPR010662">
    <property type="entry name" value="RBBP9/YdeN"/>
</dbReference>
<keyword evidence="2" id="KW-1185">Reference proteome</keyword>
<organism evidence="1 2">
    <name type="scientific">Sinorhizobium americanum</name>
    <dbReference type="NCBI Taxonomy" id="194963"/>
    <lineage>
        <taxon>Bacteria</taxon>
        <taxon>Pseudomonadati</taxon>
        <taxon>Pseudomonadota</taxon>
        <taxon>Alphaproteobacteria</taxon>
        <taxon>Hyphomicrobiales</taxon>
        <taxon>Rhizobiaceae</taxon>
        <taxon>Sinorhizobium/Ensifer group</taxon>
        <taxon>Sinorhizobium</taxon>
    </lineage>
</organism>
<protein>
    <submittedName>
        <fullName evidence="1">Esterase</fullName>
    </submittedName>
</protein>
<dbReference type="Pfam" id="PF06821">
    <property type="entry name" value="Ser_hydrolase"/>
    <property type="match status" value="1"/>
</dbReference>
<dbReference type="SUPFAM" id="SSF53474">
    <property type="entry name" value="alpha/beta-Hydrolases"/>
    <property type="match status" value="1"/>
</dbReference>
<sequence>MVKTLIVPGLFGSGEGHWQRHWLIDQPGATLVEQGDWNRPALAVWRSALETEIDRHPSVDIVAHSLGCLLVAGLAGHPVAKRIGSVLLVAPCDLEETERLHPGAIAFGGMPRQRLSFPSLVVGSLNDPYMRFDRLRIFCEEWGSRLVDLGHAGHINIASGFGRWPAGYDLLQVLNGMAKDDRAITAPTMLVRQLARSAPASRQRSFL</sequence>
<dbReference type="Proteomes" id="UP000182306">
    <property type="component" value="Plasmid C"/>
</dbReference>
<name>A0A1L3LXA7_9HYPH</name>
<evidence type="ECO:0000313" key="1">
    <source>
        <dbReference type="EMBL" id="APG94714.1"/>
    </source>
</evidence>
<proteinExistence type="predicted"/>
<dbReference type="AlphaFoldDB" id="A0A1L3LXA7"/>
<dbReference type="InterPro" id="IPR029058">
    <property type="entry name" value="AB_hydrolase_fold"/>
</dbReference>
<dbReference type="RefSeq" id="WP_064252036.1">
    <property type="nucleotide sequence ID" value="NZ_CP013110.1"/>
</dbReference>
<keyword evidence="1" id="KW-0614">Plasmid</keyword>
<reference evidence="1 2" key="1">
    <citation type="submission" date="2015-10" db="EMBL/GenBank/DDBJ databases">
        <title>Genomic differences between typical nodule nitrogen-fixing rhizobial strains and those coming from bean seeds.</title>
        <authorList>
            <person name="Peralta H."/>
            <person name="Aguilar-Vera A."/>
            <person name="Diaz R."/>
            <person name="Mora Y."/>
            <person name="Martinez-Batallar G."/>
            <person name="Salazar E."/>
            <person name="Vargas-Lagunas C."/>
            <person name="Encarnacion S."/>
            <person name="Girard L."/>
            <person name="Mora J."/>
        </authorList>
    </citation>
    <scope>NUCLEOTIDE SEQUENCE [LARGE SCALE GENOMIC DNA]</scope>
    <source>
        <strain evidence="1 2">CFNEI 73</strain>
        <plasmid evidence="1 2">C</plasmid>
    </source>
</reference>
<dbReference type="KEGG" id="same:SAMCFNEI73_pC1002"/>
<dbReference type="GO" id="GO:0016787">
    <property type="term" value="F:hydrolase activity"/>
    <property type="evidence" value="ECO:0007669"/>
    <property type="project" value="InterPro"/>
</dbReference>
<dbReference type="OrthoDB" id="9804993at2"/>
<dbReference type="EMBL" id="CP013110">
    <property type="protein sequence ID" value="APG94714.1"/>
    <property type="molecule type" value="Genomic_DNA"/>
</dbReference>
<geneLocation type="plasmid" evidence="1 2">
    <name>C</name>
</geneLocation>